<comment type="caution">
    <text evidence="1">The sequence shown here is derived from an EMBL/GenBank/DDBJ whole genome shotgun (WGS) entry which is preliminary data.</text>
</comment>
<evidence type="ECO:0000313" key="2">
    <source>
        <dbReference type="Proteomes" id="UP001060215"/>
    </source>
</evidence>
<dbReference type="EMBL" id="CM045770">
    <property type="protein sequence ID" value="KAI7990457.1"/>
    <property type="molecule type" value="Genomic_DNA"/>
</dbReference>
<evidence type="ECO:0000313" key="1">
    <source>
        <dbReference type="EMBL" id="KAI7990457.1"/>
    </source>
</evidence>
<gene>
    <name evidence="1" type="ORF">LOK49_LG12G00620</name>
</gene>
<keyword evidence="2" id="KW-1185">Reference proteome</keyword>
<protein>
    <submittedName>
        <fullName evidence="1">Uncharacterized protein</fullName>
    </submittedName>
</protein>
<organism evidence="1 2">
    <name type="scientific">Camellia lanceoleosa</name>
    <dbReference type="NCBI Taxonomy" id="1840588"/>
    <lineage>
        <taxon>Eukaryota</taxon>
        <taxon>Viridiplantae</taxon>
        <taxon>Streptophyta</taxon>
        <taxon>Embryophyta</taxon>
        <taxon>Tracheophyta</taxon>
        <taxon>Spermatophyta</taxon>
        <taxon>Magnoliopsida</taxon>
        <taxon>eudicotyledons</taxon>
        <taxon>Gunneridae</taxon>
        <taxon>Pentapetalae</taxon>
        <taxon>asterids</taxon>
        <taxon>Ericales</taxon>
        <taxon>Theaceae</taxon>
        <taxon>Camellia</taxon>
    </lineage>
</organism>
<proteinExistence type="predicted"/>
<dbReference type="Proteomes" id="UP001060215">
    <property type="component" value="Chromosome 13"/>
</dbReference>
<accession>A0ACC0FQU5</accession>
<sequence>MAATRVIATVASTNTTTTALLFRGPLRRSNGLSLCFNTNNNSRLVPKRRSFTCTALYKTEIHIKEEGQPQTLDFRVFFLDNSGKKVSPWHDIPLRLGDGVFNFIVEIPKETSAKMEVATDEPFTPIKQDTKKGKLRFYPYNINWNYGLLPQTWEDPSSANSDVEGALGDNDPVDVVEIGDSQGKIGQIMKVKPLAALAMIDEGELDWKIVAISLDDPRASLVNDVDDVEKHFPGTLTAIRDWFRDYKIPDGKPANKFGLGNKAANKDYALKVITETNESWARLVKRSIPAGELSLA</sequence>
<name>A0ACC0FQU5_9ERIC</name>
<reference evidence="1 2" key="1">
    <citation type="journal article" date="2022" name="Plant J.">
        <title>Chromosome-level genome of Camellia lanceoleosa provides a valuable resource for understanding genome evolution and self-incompatibility.</title>
        <authorList>
            <person name="Gong W."/>
            <person name="Xiao S."/>
            <person name="Wang L."/>
            <person name="Liao Z."/>
            <person name="Chang Y."/>
            <person name="Mo W."/>
            <person name="Hu G."/>
            <person name="Li W."/>
            <person name="Zhao G."/>
            <person name="Zhu H."/>
            <person name="Hu X."/>
            <person name="Ji K."/>
            <person name="Xiang X."/>
            <person name="Song Q."/>
            <person name="Yuan D."/>
            <person name="Jin S."/>
            <person name="Zhang L."/>
        </authorList>
    </citation>
    <scope>NUCLEOTIDE SEQUENCE [LARGE SCALE GENOMIC DNA]</scope>
    <source>
        <strain evidence="1">SQ_2022a</strain>
    </source>
</reference>